<keyword evidence="1" id="KW-0472">Membrane</keyword>
<organism evidence="2">
    <name type="scientific">marine sediment metagenome</name>
    <dbReference type="NCBI Taxonomy" id="412755"/>
    <lineage>
        <taxon>unclassified sequences</taxon>
        <taxon>metagenomes</taxon>
        <taxon>ecological metagenomes</taxon>
    </lineage>
</organism>
<dbReference type="EMBL" id="LAZR01000033">
    <property type="protein sequence ID" value="KKO01927.1"/>
    <property type="molecule type" value="Genomic_DNA"/>
</dbReference>
<evidence type="ECO:0000256" key="1">
    <source>
        <dbReference type="SAM" id="Phobius"/>
    </source>
</evidence>
<dbReference type="InterPro" id="IPR042094">
    <property type="entry name" value="T2SS_GspF_sf"/>
</dbReference>
<sequence>MNIKGLFFNRRMRAEVWLMLADLTGTGMELGRALDLVGKTFEKRGPGIKSVLEELRKSLSSDRFREVVRKYTPESESLIFAKFGHGSDADLFRAAGRIAEVEAEIHSAIMSAIFRPVFILVMMTVLLFFLGKDFYPTLMLVSPMEDWPGTWQTVASAALYVADNPFMIFIYLGLAYAVYKVVQLNYVGPFRTRLDRIPPFSLYRLKVGATFTFVVLENAAVGNSINSNLMRTLSKDSSRYAKSRIMAIEKSISSMNIGAAAIEAGMDFPDPELNAVLEAYAEQKNWVSSFRAYAESWLRRLEAKVKTAVSALNIVLMMITAAFIAVVGQTIFGIVNVIN</sequence>
<gene>
    <name evidence="2" type="ORF">LCGC14_0112820</name>
</gene>
<protein>
    <recommendedName>
        <fullName evidence="3">Type II secretion system protein GspF domain-containing protein</fullName>
    </recommendedName>
</protein>
<feature type="transmembrane region" description="Helical" evidence="1">
    <location>
        <begin position="308"/>
        <end position="335"/>
    </location>
</feature>
<keyword evidence="1" id="KW-0812">Transmembrane</keyword>
<name>A0A0F9XR55_9ZZZZ</name>
<feature type="transmembrane region" description="Helical" evidence="1">
    <location>
        <begin position="166"/>
        <end position="187"/>
    </location>
</feature>
<reference evidence="2" key="1">
    <citation type="journal article" date="2015" name="Nature">
        <title>Complex archaea that bridge the gap between prokaryotes and eukaryotes.</title>
        <authorList>
            <person name="Spang A."/>
            <person name="Saw J.H."/>
            <person name="Jorgensen S.L."/>
            <person name="Zaremba-Niedzwiedzka K."/>
            <person name="Martijn J."/>
            <person name="Lind A.E."/>
            <person name="van Eijk R."/>
            <person name="Schleper C."/>
            <person name="Guy L."/>
            <person name="Ettema T.J."/>
        </authorList>
    </citation>
    <scope>NUCLEOTIDE SEQUENCE</scope>
</reference>
<keyword evidence="1" id="KW-1133">Transmembrane helix</keyword>
<evidence type="ECO:0000313" key="2">
    <source>
        <dbReference type="EMBL" id="KKO01927.1"/>
    </source>
</evidence>
<proteinExistence type="predicted"/>
<dbReference type="AlphaFoldDB" id="A0A0F9XR55"/>
<evidence type="ECO:0008006" key="3">
    <source>
        <dbReference type="Google" id="ProtNLM"/>
    </source>
</evidence>
<comment type="caution">
    <text evidence="2">The sequence shown here is derived from an EMBL/GenBank/DDBJ whole genome shotgun (WGS) entry which is preliminary data.</text>
</comment>
<feature type="transmembrane region" description="Helical" evidence="1">
    <location>
        <begin position="112"/>
        <end position="131"/>
    </location>
</feature>
<accession>A0A0F9XR55</accession>
<dbReference type="Gene3D" id="1.20.81.30">
    <property type="entry name" value="Type II secretion system (T2SS), domain F"/>
    <property type="match status" value="1"/>
</dbReference>